<evidence type="ECO:0000256" key="8">
    <source>
        <dbReference type="SAM" id="SignalP"/>
    </source>
</evidence>
<comment type="caution">
    <text evidence="10">The sequence shown here is derived from an EMBL/GenBank/DDBJ whole genome shotgun (WGS) entry which is preliminary data.</text>
</comment>
<dbReference type="Pfam" id="PF04030">
    <property type="entry name" value="ALO"/>
    <property type="match status" value="1"/>
</dbReference>
<evidence type="ECO:0000256" key="6">
    <source>
        <dbReference type="ARBA" id="ARBA00023002"/>
    </source>
</evidence>
<accession>A0A833RWL5</accession>
<dbReference type="InterPro" id="IPR010030">
    <property type="entry name" value="GULO_Plant"/>
</dbReference>
<comment type="pathway">
    <text evidence="1">Cofactor biosynthesis; L-ascorbate biosynthesis.</text>
</comment>
<evidence type="ECO:0000256" key="1">
    <source>
        <dbReference type="ARBA" id="ARBA00005147"/>
    </source>
</evidence>
<dbReference type="InterPro" id="IPR016169">
    <property type="entry name" value="FAD-bd_PCMH_sub2"/>
</dbReference>
<keyword evidence="4" id="KW-0060">Ascorbate biosynthesis</keyword>
<dbReference type="Pfam" id="PF01565">
    <property type="entry name" value="FAD_binding_4"/>
    <property type="match status" value="1"/>
</dbReference>
<evidence type="ECO:0000256" key="5">
    <source>
        <dbReference type="ARBA" id="ARBA00022729"/>
    </source>
</evidence>
<name>A0A833RWL5_9POAL</name>
<protein>
    <recommendedName>
        <fullName evidence="3">L-gulonolactone oxidase</fullName>
        <ecNumber evidence="3">1.1.3.8</ecNumber>
    </recommendedName>
</protein>
<dbReference type="InterPro" id="IPR016166">
    <property type="entry name" value="FAD-bd_PCMH"/>
</dbReference>
<dbReference type="PANTHER" id="PTHR13878:SF67">
    <property type="entry name" value="L-GULONOLACTONE OXIDASE 5"/>
    <property type="match status" value="1"/>
</dbReference>
<sequence length="597" mass="65834">MENSTLTKSIHLLLLGILLISFLPPSFASPPPSPVKCTTNSTTNCTVTNAYRTFPDRSTCHASRVVYPTSEQKLVEIVANATASKTKMKVVTRFSHSIPKLSCPGGSNGLIISTRNLDHVVNMDNTTMKITVESGVTMKELIEEAAKGNLVIPYVPYWWGLTIGGVLSTGAHGSSLKGKGSAVHEYVTEIRLVTPAPANQSYASVRVLKVGDLDLDATKVSLGVLGVISQVTLQLQPMFKRSLTYVTRNDSDLADQAISFGQQHEFADITWFPGQRKVVYRKDDRVSVNISGSGVFDYIGFRPTATLAIKVNRFTEDRLEANKNADGKCAYSELTASTLALLAYGLTNNGLIFTGYPVIGYQNKMEASGGCAFGSEDGLFTACPWDPRLEGSFFHQTTVSIPLNKVKEFILDMQKLRDLQPNALCGLELYGGVLMRYAKASSAYLGKESDVIDFDITYYRSHDPMTPRLYEDFMEEIEQMALFKYGGLPHWGKNRNLAFDGIIRRYNKSQSFLEVKDRYDPDRLFSSEWSDQILGLNGSVIVKKAGCALEGLCICSEDIHCAPDNGYYCRPGKVYEDARVCTDVNLSSENLKLIQGI</sequence>
<dbReference type="GO" id="GO:0050105">
    <property type="term" value="F:L-gulonolactone oxidase activity"/>
    <property type="evidence" value="ECO:0007669"/>
    <property type="project" value="UniProtKB-EC"/>
</dbReference>
<comment type="catalytic activity">
    <reaction evidence="7">
        <text>L-gulono-1,4-lactone + O2 = L-ascorbate + H2O2 + H(+)</text>
        <dbReference type="Rhea" id="RHEA:32363"/>
        <dbReference type="ChEBI" id="CHEBI:15378"/>
        <dbReference type="ChEBI" id="CHEBI:15379"/>
        <dbReference type="ChEBI" id="CHEBI:16240"/>
        <dbReference type="ChEBI" id="CHEBI:17587"/>
        <dbReference type="ChEBI" id="CHEBI:38290"/>
        <dbReference type="EC" id="1.1.3.8"/>
    </reaction>
</comment>
<dbReference type="FunFam" id="3.30.465.10:FF:000033">
    <property type="entry name" value="L-gulonolactone oxidase 5"/>
    <property type="match status" value="1"/>
</dbReference>
<dbReference type="OrthoDB" id="610608at2759"/>
<gene>
    <name evidence="10" type="ORF">FCM35_KLT00541</name>
</gene>
<dbReference type="EC" id="1.1.3.8" evidence="3"/>
<evidence type="ECO:0000313" key="10">
    <source>
        <dbReference type="EMBL" id="KAF3341903.1"/>
    </source>
</evidence>
<dbReference type="PANTHER" id="PTHR13878">
    <property type="entry name" value="GULONOLACTONE OXIDASE"/>
    <property type="match status" value="1"/>
</dbReference>
<evidence type="ECO:0000256" key="7">
    <source>
        <dbReference type="ARBA" id="ARBA00048083"/>
    </source>
</evidence>
<dbReference type="InterPro" id="IPR055154">
    <property type="entry name" value="GULLO2-like_C"/>
</dbReference>
<dbReference type="Pfam" id="PF22906">
    <property type="entry name" value="GULLO2-like_3rd"/>
    <property type="match status" value="1"/>
</dbReference>
<dbReference type="SUPFAM" id="SSF56176">
    <property type="entry name" value="FAD-binding/transporter-associated domain-like"/>
    <property type="match status" value="1"/>
</dbReference>
<organism evidence="10 11">
    <name type="scientific">Carex littledalei</name>
    <dbReference type="NCBI Taxonomy" id="544730"/>
    <lineage>
        <taxon>Eukaryota</taxon>
        <taxon>Viridiplantae</taxon>
        <taxon>Streptophyta</taxon>
        <taxon>Embryophyta</taxon>
        <taxon>Tracheophyta</taxon>
        <taxon>Spermatophyta</taxon>
        <taxon>Magnoliopsida</taxon>
        <taxon>Liliopsida</taxon>
        <taxon>Poales</taxon>
        <taxon>Cyperaceae</taxon>
        <taxon>Cyperoideae</taxon>
        <taxon>Cariceae</taxon>
        <taxon>Carex</taxon>
        <taxon>Carex subgen. Euthyceras</taxon>
    </lineage>
</organism>
<dbReference type="AlphaFoldDB" id="A0A833RWL5"/>
<dbReference type="UniPathway" id="UPA00132"/>
<dbReference type="Gene3D" id="3.30.70.2520">
    <property type="match status" value="1"/>
</dbReference>
<evidence type="ECO:0000313" key="11">
    <source>
        <dbReference type="Proteomes" id="UP000623129"/>
    </source>
</evidence>
<dbReference type="GO" id="GO:0016020">
    <property type="term" value="C:membrane"/>
    <property type="evidence" value="ECO:0007669"/>
    <property type="project" value="InterPro"/>
</dbReference>
<keyword evidence="6" id="KW-0560">Oxidoreductase</keyword>
<evidence type="ECO:0000256" key="2">
    <source>
        <dbReference type="ARBA" id="ARBA00005466"/>
    </source>
</evidence>
<dbReference type="GO" id="GO:0019853">
    <property type="term" value="P:L-ascorbic acid biosynthetic process"/>
    <property type="evidence" value="ECO:0007669"/>
    <property type="project" value="UniProtKB-UniPathway"/>
</dbReference>
<keyword evidence="11" id="KW-1185">Reference proteome</keyword>
<dbReference type="NCBIfam" id="TIGR01677">
    <property type="entry name" value="pln_FAD_oxido"/>
    <property type="match status" value="1"/>
</dbReference>
<comment type="similarity">
    <text evidence="2">Belongs to the oxygen-dependent FAD-linked oxidoreductase family.</text>
</comment>
<dbReference type="InterPro" id="IPR050432">
    <property type="entry name" value="FAD-linked_Oxidoreductases_BP"/>
</dbReference>
<dbReference type="GO" id="GO:0003885">
    <property type="term" value="F:D-arabinono-1,4-lactone oxidase activity"/>
    <property type="evidence" value="ECO:0007669"/>
    <property type="project" value="InterPro"/>
</dbReference>
<dbReference type="PROSITE" id="PS51387">
    <property type="entry name" value="FAD_PCMH"/>
    <property type="match status" value="1"/>
</dbReference>
<dbReference type="Proteomes" id="UP000623129">
    <property type="component" value="Unassembled WGS sequence"/>
</dbReference>
<dbReference type="InterPro" id="IPR006094">
    <property type="entry name" value="Oxid_FAD_bind_N"/>
</dbReference>
<evidence type="ECO:0000256" key="3">
    <source>
        <dbReference type="ARBA" id="ARBA00013121"/>
    </source>
</evidence>
<evidence type="ECO:0000256" key="4">
    <source>
        <dbReference type="ARBA" id="ARBA00022644"/>
    </source>
</evidence>
<feature type="chain" id="PRO_5033046663" description="L-gulonolactone oxidase" evidence="8">
    <location>
        <begin position="29"/>
        <end position="597"/>
    </location>
</feature>
<dbReference type="InterPro" id="IPR007173">
    <property type="entry name" value="ALO_C"/>
</dbReference>
<feature type="domain" description="FAD-binding PCMH-type" evidence="9">
    <location>
        <begin position="58"/>
        <end position="238"/>
    </location>
</feature>
<feature type="signal peptide" evidence="8">
    <location>
        <begin position="1"/>
        <end position="28"/>
    </location>
</feature>
<proteinExistence type="inferred from homology"/>
<dbReference type="FunFam" id="3.30.70.2520:FF:000003">
    <property type="entry name" value="L-gulonolactone oxidase 2"/>
    <property type="match status" value="1"/>
</dbReference>
<dbReference type="GO" id="GO:0071949">
    <property type="term" value="F:FAD binding"/>
    <property type="evidence" value="ECO:0007669"/>
    <property type="project" value="InterPro"/>
</dbReference>
<keyword evidence="5 8" id="KW-0732">Signal</keyword>
<reference evidence="10" key="1">
    <citation type="submission" date="2020-01" db="EMBL/GenBank/DDBJ databases">
        <title>Genome sequence of Kobresia littledalei, the first chromosome-level genome in the family Cyperaceae.</title>
        <authorList>
            <person name="Qu G."/>
        </authorList>
    </citation>
    <scope>NUCLEOTIDE SEQUENCE</scope>
    <source>
        <strain evidence="10">C.B.Clarke</strain>
        <tissue evidence="10">Leaf</tissue>
    </source>
</reference>
<dbReference type="Gene3D" id="3.30.465.10">
    <property type="match status" value="1"/>
</dbReference>
<dbReference type="EMBL" id="SWLB01000001">
    <property type="protein sequence ID" value="KAF3341903.1"/>
    <property type="molecule type" value="Genomic_DNA"/>
</dbReference>
<evidence type="ECO:0000259" key="9">
    <source>
        <dbReference type="PROSITE" id="PS51387"/>
    </source>
</evidence>
<dbReference type="InterPro" id="IPR036318">
    <property type="entry name" value="FAD-bd_PCMH-like_sf"/>
</dbReference>